<dbReference type="PANTHER" id="PTHR24148">
    <property type="entry name" value="ANKYRIN REPEAT DOMAIN-CONTAINING PROTEIN 39 HOMOLOG-RELATED"/>
    <property type="match status" value="1"/>
</dbReference>
<gene>
    <name evidence="2" type="ORF">K458DRAFT_482398</name>
</gene>
<sequence length="528" mass="58716">MSLTDSLLSCPDHERSAQVVMMKDIYNKAASVEIWLGESEAISKAHPVISHVAERFTNDTKLHPSTIIKPEGLTFGPEHLDLLKLYTTANVAEKTPMEAYEDLAEFFSLPWFRRMWVLQEAFSHTTITARMGTLSIPWGSIVLAALWQSFLARTYTANPHRPIRDSPRKGAGYLPELWLGLIHNRIPRGLSMVELVCRARDFQASDPRDKVFGLLGLANDIHLHEDLQNLRPDYTKSKSEVHSGFARDIIRKTGTLEILSAINTFMADTRPTEYISWMPNLDISIATIRGLGFPPKYNAAFSTKISAATTNFSNPAILSLPGLILDTISPTISTLLTLRKDLHLYIGNSPNAVATLWTHYLNAHANPTTEYKLETFIHTLTATGFDLPTQFPAHPLGKVVPPRDVPSLIADFAAHMSHCLSLFPGASHLQTLAGHGDADQFTVLVGKACPERKFFVTLEGRMGLCPRDAREGGKVVLLYGGSVLYVLREGENGHWSFVGECYIDGWVFGEAEELRGVGERIERVFNIL</sequence>
<dbReference type="EMBL" id="MU005569">
    <property type="protein sequence ID" value="KAF2691661.1"/>
    <property type="molecule type" value="Genomic_DNA"/>
</dbReference>
<proteinExistence type="predicted"/>
<dbReference type="OrthoDB" id="5386682at2759"/>
<dbReference type="Pfam" id="PF06985">
    <property type="entry name" value="HET"/>
    <property type="match status" value="1"/>
</dbReference>
<accession>A0A6G1JN43</accession>
<dbReference type="AlphaFoldDB" id="A0A6G1JN43"/>
<dbReference type="Pfam" id="PF26639">
    <property type="entry name" value="Het-6_barrel"/>
    <property type="match status" value="1"/>
</dbReference>
<keyword evidence="3" id="KW-1185">Reference proteome</keyword>
<evidence type="ECO:0000313" key="3">
    <source>
        <dbReference type="Proteomes" id="UP000799291"/>
    </source>
</evidence>
<protein>
    <recommendedName>
        <fullName evidence="1">Heterokaryon incompatibility domain-containing protein</fullName>
    </recommendedName>
</protein>
<evidence type="ECO:0000259" key="1">
    <source>
        <dbReference type="Pfam" id="PF06985"/>
    </source>
</evidence>
<feature type="domain" description="Heterokaryon incompatibility" evidence="1">
    <location>
        <begin position="12"/>
        <end position="120"/>
    </location>
</feature>
<evidence type="ECO:0000313" key="2">
    <source>
        <dbReference type="EMBL" id="KAF2691661.1"/>
    </source>
</evidence>
<dbReference type="InterPro" id="IPR010730">
    <property type="entry name" value="HET"/>
</dbReference>
<reference evidence="2" key="1">
    <citation type="journal article" date="2020" name="Stud. Mycol.">
        <title>101 Dothideomycetes genomes: a test case for predicting lifestyles and emergence of pathogens.</title>
        <authorList>
            <person name="Haridas S."/>
            <person name="Albert R."/>
            <person name="Binder M."/>
            <person name="Bloem J."/>
            <person name="Labutti K."/>
            <person name="Salamov A."/>
            <person name="Andreopoulos B."/>
            <person name="Baker S."/>
            <person name="Barry K."/>
            <person name="Bills G."/>
            <person name="Bluhm B."/>
            <person name="Cannon C."/>
            <person name="Castanera R."/>
            <person name="Culley D."/>
            <person name="Daum C."/>
            <person name="Ezra D."/>
            <person name="Gonzalez J."/>
            <person name="Henrissat B."/>
            <person name="Kuo A."/>
            <person name="Liang C."/>
            <person name="Lipzen A."/>
            <person name="Lutzoni F."/>
            <person name="Magnuson J."/>
            <person name="Mondo S."/>
            <person name="Nolan M."/>
            <person name="Ohm R."/>
            <person name="Pangilinan J."/>
            <person name="Park H.-J."/>
            <person name="Ramirez L."/>
            <person name="Alfaro M."/>
            <person name="Sun H."/>
            <person name="Tritt A."/>
            <person name="Yoshinaga Y."/>
            <person name="Zwiers L.-H."/>
            <person name="Turgeon B."/>
            <person name="Goodwin S."/>
            <person name="Spatafora J."/>
            <person name="Crous P."/>
            <person name="Grigoriev I."/>
        </authorList>
    </citation>
    <scope>NUCLEOTIDE SEQUENCE</scope>
    <source>
        <strain evidence="2">CBS 122367</strain>
    </source>
</reference>
<organism evidence="2 3">
    <name type="scientific">Lentithecium fluviatile CBS 122367</name>
    <dbReference type="NCBI Taxonomy" id="1168545"/>
    <lineage>
        <taxon>Eukaryota</taxon>
        <taxon>Fungi</taxon>
        <taxon>Dikarya</taxon>
        <taxon>Ascomycota</taxon>
        <taxon>Pezizomycotina</taxon>
        <taxon>Dothideomycetes</taxon>
        <taxon>Pleosporomycetidae</taxon>
        <taxon>Pleosporales</taxon>
        <taxon>Massarineae</taxon>
        <taxon>Lentitheciaceae</taxon>
        <taxon>Lentithecium</taxon>
    </lineage>
</organism>
<dbReference type="Proteomes" id="UP000799291">
    <property type="component" value="Unassembled WGS sequence"/>
</dbReference>
<dbReference type="PANTHER" id="PTHR24148:SF80">
    <property type="entry name" value="HETEROKARYON INCOMPATIBILITY DOMAIN-CONTAINING PROTEIN"/>
    <property type="match status" value="1"/>
</dbReference>
<name>A0A6G1JN43_9PLEO</name>
<dbReference type="InterPro" id="IPR052895">
    <property type="entry name" value="HetReg/Transcr_Mod"/>
</dbReference>